<evidence type="ECO:0000256" key="6">
    <source>
        <dbReference type="ARBA" id="ARBA00023242"/>
    </source>
</evidence>
<keyword evidence="5" id="KW-0804">Transcription</keyword>
<dbReference type="PANTHER" id="PTHR10966">
    <property type="entry name" value="TRANSCRIPTION INITIATION FACTOR IIA SUBUNIT 2"/>
    <property type="match status" value="1"/>
</dbReference>
<feature type="domain" description="Transcription initiation factor IIA gamma subunit C-terminal" evidence="11">
    <location>
        <begin position="80"/>
        <end position="121"/>
    </location>
</feature>
<protein>
    <recommendedName>
        <fullName evidence="3">Transcription initiation factor IIA subunit 2</fullName>
    </recommendedName>
    <alternativeName>
        <fullName evidence="9">General transcription factor IIA subunit 2</fullName>
    </alternativeName>
    <alternativeName>
        <fullName evidence="8">Transcription initiation factor IIA small chain</fullName>
    </alternativeName>
</protein>
<comment type="caution">
    <text evidence="12">The sequence shown here is derived from an EMBL/GenBank/DDBJ whole genome shotgun (WGS) entry which is preliminary data.</text>
</comment>
<name>A0ABR3C6W3_9PEZI</name>
<dbReference type="InterPro" id="IPR015871">
    <property type="entry name" value="TFIIA_gsu_C"/>
</dbReference>
<feature type="domain" description="Transcription initiation factor IIA gamma subunit N-terminal" evidence="10">
    <location>
        <begin position="29"/>
        <end position="68"/>
    </location>
</feature>
<gene>
    <name evidence="12" type="primary">toa2</name>
    <name evidence="12" type="ORF">SLS55_008769</name>
</gene>
<comment type="function">
    <text evidence="7">TFIIA is a component of the transcription machinery of RNA polymerase II and plays an important role in transcriptional activation. TFIIA in a complex with TBP mediates transcriptional activity.</text>
</comment>
<dbReference type="RefSeq" id="XP_066629404.1">
    <property type="nucleotide sequence ID" value="XM_066780175.1"/>
</dbReference>
<proteinExistence type="inferred from homology"/>
<reference evidence="12 13" key="1">
    <citation type="submission" date="2024-02" db="EMBL/GenBank/DDBJ databases">
        <title>De novo assembly and annotation of 12 fungi associated with fruit tree decline syndrome in Ontario, Canada.</title>
        <authorList>
            <person name="Sulman M."/>
            <person name="Ellouze W."/>
            <person name="Ilyukhin E."/>
        </authorList>
    </citation>
    <scope>NUCLEOTIDE SEQUENCE [LARGE SCALE GENOMIC DNA]</scope>
    <source>
        <strain evidence="12 13">FDS-637</strain>
    </source>
</reference>
<dbReference type="GeneID" id="92012854"/>
<evidence type="ECO:0000256" key="3">
    <source>
        <dbReference type="ARBA" id="ARBA00019928"/>
    </source>
</evidence>
<dbReference type="Proteomes" id="UP001430584">
    <property type="component" value="Unassembled WGS sequence"/>
</dbReference>
<evidence type="ECO:0000256" key="9">
    <source>
        <dbReference type="ARBA" id="ARBA00032215"/>
    </source>
</evidence>
<keyword evidence="13" id="KW-1185">Reference proteome</keyword>
<comment type="similarity">
    <text evidence="2">Belongs to the TFIIA subunit 2 family.</text>
</comment>
<organism evidence="12 13">
    <name type="scientific">Diplodia seriata</name>
    <dbReference type="NCBI Taxonomy" id="420778"/>
    <lineage>
        <taxon>Eukaryota</taxon>
        <taxon>Fungi</taxon>
        <taxon>Dikarya</taxon>
        <taxon>Ascomycota</taxon>
        <taxon>Pezizomycotina</taxon>
        <taxon>Dothideomycetes</taxon>
        <taxon>Dothideomycetes incertae sedis</taxon>
        <taxon>Botryosphaeriales</taxon>
        <taxon>Botryosphaeriaceae</taxon>
        <taxon>Diplodia</taxon>
    </lineage>
</organism>
<evidence type="ECO:0000256" key="7">
    <source>
        <dbReference type="ARBA" id="ARBA00024733"/>
    </source>
</evidence>
<evidence type="ECO:0000256" key="2">
    <source>
        <dbReference type="ARBA" id="ARBA00007675"/>
    </source>
</evidence>
<dbReference type="InterPro" id="IPR009083">
    <property type="entry name" value="TFIIA_a-hlx"/>
</dbReference>
<comment type="subcellular location">
    <subcellularLocation>
        <location evidence="1">Nucleus</location>
    </subcellularLocation>
</comment>
<dbReference type="Gene3D" id="2.30.18.10">
    <property type="entry name" value="Transcription factor IIA (TFIIA), beta-barrel domain"/>
    <property type="match status" value="1"/>
</dbReference>
<evidence type="ECO:0000259" key="10">
    <source>
        <dbReference type="Pfam" id="PF02268"/>
    </source>
</evidence>
<evidence type="ECO:0000256" key="4">
    <source>
        <dbReference type="ARBA" id="ARBA00023015"/>
    </source>
</evidence>
<evidence type="ECO:0000256" key="8">
    <source>
        <dbReference type="ARBA" id="ARBA00029848"/>
    </source>
</evidence>
<evidence type="ECO:0000313" key="12">
    <source>
        <dbReference type="EMBL" id="KAL0256375.1"/>
    </source>
</evidence>
<accession>A0ABR3C6W3</accession>
<dbReference type="SUPFAM" id="SSF50784">
    <property type="entry name" value="Transcription factor IIA (TFIIA), beta-barrel domain"/>
    <property type="match status" value="1"/>
</dbReference>
<dbReference type="EMBL" id="JAJVCZ030000009">
    <property type="protein sequence ID" value="KAL0256375.1"/>
    <property type="molecule type" value="Genomic_DNA"/>
</dbReference>
<keyword evidence="4" id="KW-0805">Transcription regulation</keyword>
<evidence type="ECO:0000256" key="1">
    <source>
        <dbReference type="ARBA" id="ARBA00004123"/>
    </source>
</evidence>
<dbReference type="Pfam" id="PF02268">
    <property type="entry name" value="TFIIA_gamma_N"/>
    <property type="match status" value="1"/>
</dbReference>
<evidence type="ECO:0000256" key="5">
    <source>
        <dbReference type="ARBA" id="ARBA00023163"/>
    </source>
</evidence>
<dbReference type="SUPFAM" id="SSF47396">
    <property type="entry name" value="Transcription factor IIA (TFIIA), alpha-helical domain"/>
    <property type="match status" value="1"/>
</dbReference>
<evidence type="ECO:0000259" key="11">
    <source>
        <dbReference type="Pfam" id="PF02751"/>
    </source>
</evidence>
<dbReference type="InterPro" id="IPR003194">
    <property type="entry name" value="TFIIA_gsu"/>
</dbReference>
<dbReference type="Gene3D" id="1.10.287.190">
    <property type="entry name" value="Transcription factor IIA gamma subunit, alpha-helical domain"/>
    <property type="match status" value="1"/>
</dbReference>
<dbReference type="InterPro" id="IPR009088">
    <property type="entry name" value="TFIIA_b-brl"/>
</dbReference>
<dbReference type="InterPro" id="IPR015872">
    <property type="entry name" value="TFIIA_gsu_N"/>
</dbReference>
<evidence type="ECO:0000313" key="13">
    <source>
        <dbReference type="Proteomes" id="UP001430584"/>
    </source>
</evidence>
<dbReference type="CDD" id="cd10014">
    <property type="entry name" value="TFIIA_gamma_C"/>
    <property type="match status" value="1"/>
</dbReference>
<sequence length="127" mass="14692">MSDLNYYEIYRKTSHTMAEPPKFSLWLNNSSIGLTLMDTLDELISTRRMEPQLAIKIMQNFDKALADVISEKVKARMSFKGHLDTYRFCDDVWTFIIKDITFKMDNSQSLTADKIKIVSNNSSRPGN</sequence>
<dbReference type="Pfam" id="PF02751">
    <property type="entry name" value="TFIIA_gamma_C"/>
    <property type="match status" value="1"/>
</dbReference>
<keyword evidence="6" id="KW-0539">Nucleus</keyword>